<sequence length="843" mass="95477" precursor="true">MKALQNYTLIATAFSLLSMMNLQAEEPYTPGHPPEGGFDSFASEFIERHCFDCHGDGTEMGGLSLDDLGPVNETNAGLWESIWAQVAIEEMPPKNEGQPEKIDRLKFTDSILNELGKTMKDKGGFHAHKTPKKANFVSHDLLFGELPKDLKLLPTSSPKRIWRVTPQEHITRLNELINTEPEYDPKNPGLRTHGDAVPLDHGGQLKLYFGVDRINSWQGATVSYAAAVKSAPVVLAAAHKHGFENYAHFASVNSAESTQILSKAVDILKYMAYGPEILVIDPDQITNDPVLYTAKLEGKNIMGSTASVTYDENIVRPLTPLYHLLKQEKETYSDAELQKVIEHLFEMVTFRPPEVSETNSYVDLIKELIPKLGQKEGLFRGLSAIFLDRDALFYSELAETGEPDPFGRVMLQDWELGNALNRALCYIKPDAQLREAIATGNMRTREDVQRELSRMLADDSIRKPRILQFFREYFDYDLAVYICKDDKALRKTGYGKQRPDRFQGSMLFNLASTDRLVELILEEDQQVLKELLTTQKVIFTGSNKSYYPGIKIRRAKKTPSKDNAKTPGKTTSKERTWKTIRNELESDKTLSMDKRIELLREHHTLKYGHEKGYQAPEIPSDADAFYARVGHRSYGTGSFKPERYLHSAPKGQRLGILTQPSWLVSHSDAMDNHAIHRGIWIRERLLGGGIPDVPITVDAQLPDEPDTPLRDRMRVTREEYCWNCHEKMDPLGLPFEMYDHAGFYRTKELGKPVDTSGEIIDSGAPELDGPVTDALEMITKLAKSERVEQVFVRHAFRFWMGRNETIHDRPVLLAAHKAYQESNGSMNALITSLVTSDAFLYRK</sequence>
<dbReference type="RefSeq" id="WP_246114561.1">
    <property type="nucleotide sequence ID" value="NZ_SJPW01000004.1"/>
</dbReference>
<keyword evidence="8" id="KW-1185">Reference proteome</keyword>
<evidence type="ECO:0000256" key="2">
    <source>
        <dbReference type="SAM" id="SignalP"/>
    </source>
</evidence>
<dbReference type="Proteomes" id="UP000318288">
    <property type="component" value="Unassembled WGS sequence"/>
</dbReference>
<dbReference type="Pfam" id="PF07631">
    <property type="entry name" value="PSD4"/>
    <property type="match status" value="1"/>
</dbReference>
<protein>
    <submittedName>
        <fullName evidence="7">Planctomycete cytochrome C</fullName>
    </submittedName>
</protein>
<dbReference type="InterPro" id="IPR013039">
    <property type="entry name" value="DUF1588"/>
</dbReference>
<dbReference type="AlphaFoldDB" id="A0A5C6F0C2"/>
<evidence type="ECO:0000259" key="3">
    <source>
        <dbReference type="Pfam" id="PF07624"/>
    </source>
</evidence>
<feature type="domain" description="DUF1588" evidence="4">
    <location>
        <begin position="653"/>
        <end position="748"/>
    </location>
</feature>
<dbReference type="InterPro" id="IPR011429">
    <property type="entry name" value="Cyt_c_Planctomycete-type"/>
</dbReference>
<dbReference type="InterPro" id="IPR013042">
    <property type="entry name" value="DUF1592"/>
</dbReference>
<accession>A0A5C6F0C2</accession>
<feature type="signal peptide" evidence="2">
    <location>
        <begin position="1"/>
        <end position="24"/>
    </location>
</feature>
<dbReference type="EMBL" id="SJPW01000004">
    <property type="protein sequence ID" value="TWU54732.1"/>
    <property type="molecule type" value="Genomic_DNA"/>
</dbReference>
<dbReference type="Pfam" id="PF07627">
    <property type="entry name" value="PSCyt3"/>
    <property type="match status" value="1"/>
</dbReference>
<gene>
    <name evidence="7" type="ORF">Poly51_34510</name>
</gene>
<evidence type="ECO:0000313" key="8">
    <source>
        <dbReference type="Proteomes" id="UP000318288"/>
    </source>
</evidence>
<name>A0A5C6F0C2_9BACT</name>
<evidence type="ECO:0000259" key="5">
    <source>
        <dbReference type="Pfam" id="PF07631"/>
    </source>
</evidence>
<keyword evidence="2" id="KW-0732">Signal</keyword>
<evidence type="ECO:0000259" key="6">
    <source>
        <dbReference type="Pfam" id="PF07635"/>
    </source>
</evidence>
<dbReference type="InterPro" id="IPR011478">
    <property type="entry name" value="DUF1585"/>
</dbReference>
<evidence type="ECO:0000313" key="7">
    <source>
        <dbReference type="EMBL" id="TWU54732.1"/>
    </source>
</evidence>
<evidence type="ECO:0000259" key="4">
    <source>
        <dbReference type="Pfam" id="PF07627"/>
    </source>
</evidence>
<feature type="region of interest" description="Disordered" evidence="1">
    <location>
        <begin position="554"/>
        <end position="574"/>
    </location>
</feature>
<comment type="caution">
    <text evidence="7">The sequence shown here is derived from an EMBL/GenBank/DDBJ whole genome shotgun (WGS) entry which is preliminary data.</text>
</comment>
<dbReference type="Pfam" id="PF07624">
    <property type="entry name" value="PSD2"/>
    <property type="match status" value="1"/>
</dbReference>
<proteinExistence type="predicted"/>
<feature type="chain" id="PRO_5023008860" evidence="2">
    <location>
        <begin position="25"/>
        <end position="843"/>
    </location>
</feature>
<feature type="domain" description="DUF1592" evidence="5">
    <location>
        <begin position="411"/>
        <end position="547"/>
    </location>
</feature>
<feature type="domain" description="Cytochrome C Planctomycete-type" evidence="6">
    <location>
        <begin position="50"/>
        <end position="94"/>
    </location>
</feature>
<reference evidence="7 8" key="1">
    <citation type="submission" date="2019-02" db="EMBL/GenBank/DDBJ databases">
        <title>Deep-cultivation of Planctomycetes and their phenomic and genomic characterization uncovers novel biology.</title>
        <authorList>
            <person name="Wiegand S."/>
            <person name="Jogler M."/>
            <person name="Boedeker C."/>
            <person name="Pinto D."/>
            <person name="Vollmers J."/>
            <person name="Rivas-Marin E."/>
            <person name="Kohn T."/>
            <person name="Peeters S.H."/>
            <person name="Heuer A."/>
            <person name="Rast P."/>
            <person name="Oberbeckmann S."/>
            <person name="Bunk B."/>
            <person name="Jeske O."/>
            <person name="Meyerdierks A."/>
            <person name="Storesund J.E."/>
            <person name="Kallscheuer N."/>
            <person name="Luecker S."/>
            <person name="Lage O.M."/>
            <person name="Pohl T."/>
            <person name="Merkel B.J."/>
            <person name="Hornburger P."/>
            <person name="Mueller R.-W."/>
            <person name="Bruemmer F."/>
            <person name="Labrenz M."/>
            <person name="Spormann A.M."/>
            <person name="Op Den Camp H."/>
            <person name="Overmann J."/>
            <person name="Amann R."/>
            <person name="Jetten M.S.M."/>
            <person name="Mascher T."/>
            <person name="Medema M.H."/>
            <person name="Devos D.P."/>
            <person name="Kaster A.-K."/>
            <person name="Ovreas L."/>
            <person name="Rohde M."/>
            <person name="Galperin M.Y."/>
            <person name="Jogler C."/>
        </authorList>
    </citation>
    <scope>NUCLEOTIDE SEQUENCE [LARGE SCALE GENOMIC DNA]</scope>
    <source>
        <strain evidence="7 8">Poly51</strain>
    </source>
</reference>
<dbReference type="Pfam" id="PF07635">
    <property type="entry name" value="PSCyt1"/>
    <property type="match status" value="1"/>
</dbReference>
<organism evidence="7 8">
    <name type="scientific">Rubripirellula tenax</name>
    <dbReference type="NCBI Taxonomy" id="2528015"/>
    <lineage>
        <taxon>Bacteria</taxon>
        <taxon>Pseudomonadati</taxon>
        <taxon>Planctomycetota</taxon>
        <taxon>Planctomycetia</taxon>
        <taxon>Pirellulales</taxon>
        <taxon>Pirellulaceae</taxon>
        <taxon>Rubripirellula</taxon>
    </lineage>
</organism>
<evidence type="ECO:0000256" key="1">
    <source>
        <dbReference type="SAM" id="MobiDB-lite"/>
    </source>
</evidence>
<feature type="domain" description="DUF1585" evidence="3">
    <location>
        <begin position="771"/>
        <end position="839"/>
    </location>
</feature>